<gene>
    <name evidence="1" type="ORF">QAD02_023534</name>
</gene>
<organism evidence="1 2">
    <name type="scientific">Eretmocerus hayati</name>
    <dbReference type="NCBI Taxonomy" id="131215"/>
    <lineage>
        <taxon>Eukaryota</taxon>
        <taxon>Metazoa</taxon>
        <taxon>Ecdysozoa</taxon>
        <taxon>Arthropoda</taxon>
        <taxon>Hexapoda</taxon>
        <taxon>Insecta</taxon>
        <taxon>Pterygota</taxon>
        <taxon>Neoptera</taxon>
        <taxon>Endopterygota</taxon>
        <taxon>Hymenoptera</taxon>
        <taxon>Apocrita</taxon>
        <taxon>Proctotrupomorpha</taxon>
        <taxon>Chalcidoidea</taxon>
        <taxon>Aphelinidae</taxon>
        <taxon>Aphelininae</taxon>
        <taxon>Eretmocerus</taxon>
    </lineage>
</organism>
<protein>
    <submittedName>
        <fullName evidence="1">Uncharacterized protein</fullName>
    </submittedName>
</protein>
<evidence type="ECO:0000313" key="2">
    <source>
        <dbReference type="Proteomes" id="UP001239111"/>
    </source>
</evidence>
<reference evidence="1" key="1">
    <citation type="submission" date="2023-04" db="EMBL/GenBank/DDBJ databases">
        <title>A chromosome-level genome assembly of the parasitoid wasp Eretmocerus hayati.</title>
        <authorList>
            <person name="Zhong Y."/>
            <person name="Liu S."/>
            <person name="Liu Y."/>
        </authorList>
    </citation>
    <scope>NUCLEOTIDE SEQUENCE</scope>
    <source>
        <strain evidence="1">ZJU_SS_LIU_2023</strain>
    </source>
</reference>
<name>A0ACC2PWE8_9HYME</name>
<sequence length="128" mass="13978">MRRSAVPTFLIVIATIALQTQACEKSEMATGCRINAGTCSCGWGCKQEFRYPDMEKCKLALAGTPPNLCDSPERCLHGGACSQISPEPGYRCLCVRTGYFGTNCEKPCPERNDPNYRGLFPSDCLSVI</sequence>
<comment type="caution">
    <text evidence="1">The sequence shown here is derived from an EMBL/GenBank/DDBJ whole genome shotgun (WGS) entry which is preliminary data.</text>
</comment>
<evidence type="ECO:0000313" key="1">
    <source>
        <dbReference type="EMBL" id="KAJ8687740.1"/>
    </source>
</evidence>
<keyword evidence="2" id="KW-1185">Reference proteome</keyword>
<accession>A0ACC2PWE8</accession>
<dbReference type="EMBL" id="CM056741">
    <property type="protein sequence ID" value="KAJ8687740.1"/>
    <property type="molecule type" value="Genomic_DNA"/>
</dbReference>
<proteinExistence type="predicted"/>
<dbReference type="Proteomes" id="UP001239111">
    <property type="component" value="Chromosome 1"/>
</dbReference>